<comment type="caution">
    <text evidence="2">The sequence shown here is derived from an EMBL/GenBank/DDBJ whole genome shotgun (WGS) entry which is preliminary data.</text>
</comment>
<evidence type="ECO:0000313" key="2">
    <source>
        <dbReference type="EMBL" id="MBB5191518.1"/>
    </source>
</evidence>
<dbReference type="RefSeq" id="WP_184100611.1">
    <property type="nucleotide sequence ID" value="NZ_JACHHN010000004.1"/>
</dbReference>
<evidence type="ECO:0000313" key="3">
    <source>
        <dbReference type="Proteomes" id="UP000543030"/>
    </source>
</evidence>
<dbReference type="EMBL" id="JACHHN010000004">
    <property type="protein sequence ID" value="MBB5191518.1"/>
    <property type="molecule type" value="Genomic_DNA"/>
</dbReference>
<protein>
    <submittedName>
        <fullName evidence="2">Uncharacterized protein</fullName>
    </submittedName>
</protein>
<sequence>MNDLTAGAIDALIAAAAFLGLHTWVQGQTRISLVIAASFCLLVVAAIARADREEEKRAGCPSASARPR</sequence>
<organism evidence="2 3">
    <name type="scientific">Silvimonas terrae</name>
    <dbReference type="NCBI Taxonomy" id="300266"/>
    <lineage>
        <taxon>Bacteria</taxon>
        <taxon>Pseudomonadati</taxon>
        <taxon>Pseudomonadota</taxon>
        <taxon>Betaproteobacteria</taxon>
        <taxon>Neisseriales</taxon>
        <taxon>Chitinibacteraceae</taxon>
        <taxon>Silvimonas</taxon>
    </lineage>
</organism>
<gene>
    <name evidence="2" type="ORF">HNQ50_002248</name>
</gene>
<feature type="transmembrane region" description="Helical" evidence="1">
    <location>
        <begin position="31"/>
        <end position="48"/>
    </location>
</feature>
<dbReference type="Proteomes" id="UP000543030">
    <property type="component" value="Unassembled WGS sequence"/>
</dbReference>
<keyword evidence="3" id="KW-1185">Reference proteome</keyword>
<keyword evidence="1" id="KW-1133">Transmembrane helix</keyword>
<evidence type="ECO:0000256" key="1">
    <source>
        <dbReference type="SAM" id="Phobius"/>
    </source>
</evidence>
<accession>A0A840RG70</accession>
<keyword evidence="1" id="KW-0812">Transmembrane</keyword>
<name>A0A840RG70_9NEIS</name>
<proteinExistence type="predicted"/>
<keyword evidence="1" id="KW-0472">Membrane</keyword>
<reference evidence="2 3" key="1">
    <citation type="submission" date="2020-08" db="EMBL/GenBank/DDBJ databases">
        <title>Genomic Encyclopedia of Type Strains, Phase IV (KMG-IV): sequencing the most valuable type-strain genomes for metagenomic binning, comparative biology and taxonomic classification.</title>
        <authorList>
            <person name="Goeker M."/>
        </authorList>
    </citation>
    <scope>NUCLEOTIDE SEQUENCE [LARGE SCALE GENOMIC DNA]</scope>
    <source>
        <strain evidence="2 3">DSM 18233</strain>
    </source>
</reference>
<dbReference type="AlphaFoldDB" id="A0A840RG70"/>
<feature type="transmembrane region" description="Helical" evidence="1">
    <location>
        <begin position="7"/>
        <end position="25"/>
    </location>
</feature>